<evidence type="ECO:0000313" key="2">
    <source>
        <dbReference type="Proteomes" id="UP000691718"/>
    </source>
</evidence>
<accession>A0A8S3X3Q0</accession>
<organism evidence="1 2">
    <name type="scientific">Parnassius apollo</name>
    <name type="common">Apollo butterfly</name>
    <name type="synonym">Papilio apollo</name>
    <dbReference type="NCBI Taxonomy" id="110799"/>
    <lineage>
        <taxon>Eukaryota</taxon>
        <taxon>Metazoa</taxon>
        <taxon>Ecdysozoa</taxon>
        <taxon>Arthropoda</taxon>
        <taxon>Hexapoda</taxon>
        <taxon>Insecta</taxon>
        <taxon>Pterygota</taxon>
        <taxon>Neoptera</taxon>
        <taxon>Endopterygota</taxon>
        <taxon>Lepidoptera</taxon>
        <taxon>Glossata</taxon>
        <taxon>Ditrysia</taxon>
        <taxon>Papilionoidea</taxon>
        <taxon>Papilionidae</taxon>
        <taxon>Parnassiinae</taxon>
        <taxon>Parnassini</taxon>
        <taxon>Parnassius</taxon>
        <taxon>Parnassius</taxon>
    </lineage>
</organism>
<dbReference type="Proteomes" id="UP000691718">
    <property type="component" value="Unassembled WGS sequence"/>
</dbReference>
<reference evidence="1" key="1">
    <citation type="submission" date="2021-04" db="EMBL/GenBank/DDBJ databases">
        <authorList>
            <person name="Tunstrom K."/>
        </authorList>
    </citation>
    <scope>NUCLEOTIDE SEQUENCE</scope>
</reference>
<proteinExistence type="predicted"/>
<dbReference type="AlphaFoldDB" id="A0A8S3X3Q0"/>
<evidence type="ECO:0000313" key="1">
    <source>
        <dbReference type="EMBL" id="CAG4996969.1"/>
    </source>
</evidence>
<name>A0A8S3X3Q0_PARAO</name>
<gene>
    <name evidence="1" type="ORF">PAPOLLO_LOCUS13119</name>
</gene>
<comment type="caution">
    <text evidence="1">The sequence shown here is derived from an EMBL/GenBank/DDBJ whole genome shotgun (WGS) entry which is preliminary data.</text>
</comment>
<keyword evidence="2" id="KW-1185">Reference proteome</keyword>
<protein>
    <submittedName>
        <fullName evidence="1">(apollo) hypothetical protein</fullName>
    </submittedName>
</protein>
<dbReference type="OrthoDB" id="7419420at2759"/>
<dbReference type="EMBL" id="CAJQZP010000929">
    <property type="protein sequence ID" value="CAG4996969.1"/>
    <property type="molecule type" value="Genomic_DNA"/>
</dbReference>
<sequence>MKSILFVNFAKWRIAIEYVARAERFLAGARPAARSRPMSESVCPVSLCARAPRPRVHNSRRLAPPADYGACESIRSGQGLLAVADASATRQRRHHTPTNLVFHSARRIGIDHKCRALVCVRGWGEDAARTKEKG</sequence>